<evidence type="ECO:0000313" key="1">
    <source>
        <dbReference type="EMBL" id="NHE56050.1"/>
    </source>
</evidence>
<dbReference type="RefSeq" id="WP_166143562.1">
    <property type="nucleotide sequence ID" value="NZ_JAANYN010000002.1"/>
</dbReference>
<proteinExistence type="predicted"/>
<comment type="caution">
    <text evidence="1">The sequence shown here is derived from an EMBL/GenBank/DDBJ whole genome shotgun (WGS) entry which is preliminary data.</text>
</comment>
<reference evidence="1 2" key="1">
    <citation type="submission" date="2020-03" db="EMBL/GenBank/DDBJ databases">
        <title>Cyclobacterium plantarum sp. nov., a marine bacterium isolated from a coastal-marine wetland.</title>
        <authorList>
            <person name="Sanchez-Porro C."/>
            <person name="Ventosa A."/>
            <person name="Amoozegar M."/>
        </authorList>
    </citation>
    <scope>NUCLEOTIDE SEQUENCE [LARGE SCALE GENOMIC DNA]</scope>
    <source>
        <strain evidence="1 2">GBPx2</strain>
    </source>
</reference>
<keyword evidence="2" id="KW-1185">Reference proteome</keyword>
<accession>A0ABX0H3Q1</accession>
<dbReference type="EMBL" id="JAANYN010000002">
    <property type="protein sequence ID" value="NHE56050.1"/>
    <property type="molecule type" value="Genomic_DNA"/>
</dbReference>
<name>A0ABX0H3Q1_9BACT</name>
<protein>
    <submittedName>
        <fullName evidence="1">Uncharacterized protein</fullName>
    </submittedName>
</protein>
<dbReference type="Proteomes" id="UP000649799">
    <property type="component" value="Unassembled WGS sequence"/>
</dbReference>
<organism evidence="1 2">
    <name type="scientific">Cyclobacterium plantarum</name>
    <dbReference type="NCBI Taxonomy" id="2716263"/>
    <lineage>
        <taxon>Bacteria</taxon>
        <taxon>Pseudomonadati</taxon>
        <taxon>Bacteroidota</taxon>
        <taxon>Cytophagia</taxon>
        <taxon>Cytophagales</taxon>
        <taxon>Cyclobacteriaceae</taxon>
        <taxon>Cyclobacterium</taxon>
    </lineage>
</organism>
<evidence type="ECO:0000313" key="2">
    <source>
        <dbReference type="Proteomes" id="UP000649799"/>
    </source>
</evidence>
<gene>
    <name evidence="1" type="ORF">G9Q97_04400</name>
</gene>
<sequence>MKINAENKEKTIDAVKFMREQRDRISKDIMDLSPEEIVTYFEKKTKREKRKPSA</sequence>